<dbReference type="Proteomes" id="UP001652700">
    <property type="component" value="Unplaced"/>
</dbReference>
<feature type="region of interest" description="Disordered" evidence="1">
    <location>
        <begin position="3756"/>
        <end position="3804"/>
    </location>
</feature>
<reference evidence="3" key="1">
    <citation type="submission" date="2025-05" db="UniProtKB">
        <authorList>
            <consortium name="EnsemblMetazoa"/>
        </authorList>
    </citation>
    <scope>IDENTIFICATION</scope>
</reference>
<feature type="region of interest" description="Disordered" evidence="1">
    <location>
        <begin position="375"/>
        <end position="444"/>
    </location>
</feature>
<dbReference type="GeneID" id="126890074"/>
<feature type="region of interest" description="Disordered" evidence="1">
    <location>
        <begin position="534"/>
        <end position="704"/>
    </location>
</feature>
<feature type="region of interest" description="Disordered" evidence="1">
    <location>
        <begin position="1572"/>
        <end position="1594"/>
    </location>
</feature>
<dbReference type="CDD" id="cd05162">
    <property type="entry name" value="PWWP"/>
    <property type="match status" value="1"/>
</dbReference>
<feature type="region of interest" description="Disordered" evidence="1">
    <location>
        <begin position="819"/>
        <end position="868"/>
    </location>
</feature>
<feature type="compositionally biased region" description="Basic and acidic residues" evidence="1">
    <location>
        <begin position="1056"/>
        <end position="1071"/>
    </location>
</feature>
<dbReference type="SUPFAM" id="SSF63748">
    <property type="entry name" value="Tudor/PWWP/MBT"/>
    <property type="match status" value="1"/>
</dbReference>
<feature type="compositionally biased region" description="Basic residues" evidence="1">
    <location>
        <begin position="235"/>
        <end position="259"/>
    </location>
</feature>
<evidence type="ECO:0000259" key="2">
    <source>
        <dbReference type="Pfam" id="PF00855"/>
    </source>
</evidence>
<feature type="compositionally biased region" description="Basic and acidic residues" evidence="1">
    <location>
        <begin position="624"/>
        <end position="637"/>
    </location>
</feature>
<sequence>MDEDHHTTYIDGDIVWVKLGPAWWPGQVKDLSKIPSDKIEFKKPPLVLVKFFEEDSYEYVRKWGNIYPYNCEKKIEFIKKGMAAFRSKATHMETFPKDVTTAEVMVGGNPNILSEPQFRPEVKRNYVNEIFGTPNSKKRTNTDNSIKRSTTKTQLDTSHITHRRFLGSDDYKAYICIQYPGKDRIPDSDDEKVVELKTEPEREYDCHTCSYSTKRLEVMILHIKSHIQFEDSPPIKKRKKPVTPKPKKKEPAKSAKRQRMSASQLNDTSNDEAPEPPKERKKKTKTSPSVKKSPKVVEEVKPKNSSDIRNDLLAEWDDEEDELTETENMSITNDLSILSANTTTANDLSILSENTTTANDLSILSENTTTAIDQILEPINEPEPEPIDKPEPEPEGKTTENEMKKNLEDDKESAVGEELSPTNKTDDSPKIGPASSGDTNTQNDVKCCFDFNDEEEEVINTTVQVGRKIPRVIPPTEKRKSEILDDIIDLEEGFNKEEILKVSQSFNEKHAENNELESAFKDLMDEVSVPKISELENSLKPTQNFHSVKTIKFPDKQDGPPKKDRDKNRPDVHTEPINPKKRFVKNFEEFENQLQREKVKSKKQQALKKKSRKEILLQGNNDDSSDKTSDDDCKDLPTKIMSSILDEAKISEESKEKIMSKLNKSTRGRNVDSCSTDSNAEVPSPSEKADSKGKQKKFDKNVSTSEVVDINTSHKNQGRIRKFFRKSTELNTVDMSKSQQQEPTVTDVRCTNKTEESLIDDTNLKQQEIGTSTLLATTVSVYTNKMAFKKRSLRSSSEFSILDKSHHIEPVLSPEIVYSSEKDDKKRKKHDKRKKIQPESMAGVDDSGEQKEKEVVKDLSHTGATRRQHYSLSEINVETSNDQKEALINVHDKQDQEKAISKTRKSLRKYSTEKQLQNETVHLDNVVTGDITQEKPSTVTNEPLGVNNAENKVVFSQDFYIRDNSKKETLPRKKRKFVTDSFSEASVDQLNVHSGVVAHQERVIDTLLEETLPLKRRRSLRVSSSEATTKDTAIIHQGKEELNTTIAPTNASNDDSTEKNQKGKDSSDKTRWSKRISHPKKRTRSFPDNFDLVETKPAVNENITVTDDSQNLEGKESVIVSIDHEQNERPSELGDTENKKETVDFTENTGAETHEELNDSKTQISDCVPHESATKTVESESEREPVQIRVEEEDAVYLTDNKEPKLITENAALLDSNSPKLQEDVALQSSSEILVNDHKSEENEQEPVQQCTGDEKNVVREVCISESENISVINRITDGQDHPIPSDNLNVDVDTNDRLSKKQRRNKRKSSKHKHKKKGKTSKEYYRNVELRNDSDIESSNIEVNPSKTPIGDSVVEEVSNFSQSAQSEAEIVNKEDATIKEVIIEKKTVDLTEEIDYIPEHEPVTDENYISMTESKEITSTKQSTENQFSEIKETNELIVTDEANDSCVDKEKPLHDETQESTEFVDQTERDSAKVQESTEPEIYLTHDEQPPKELIKTQKSSILGVISSDEEELIKKYLTPEEPSEEHTLEKPVVTQEVTVDNFCGSTEDRFDLSPEVSFKKQTLEEPVVTQEATVPEDLSVSKKEEVEVTQEATIPEDLSVSKEEEFNFSPEVQEQTVEEPIITQEATVPEDLSVSKENEFNTSPEVQLQEQTLEELVVTQEETIPEDLSVSKEEEYNLTPEVPIKEQTLEEPVVIQEETILEDLCITKEEVNLTPSELSEEQVNEGEPSVTQEVTPLETLSREEHVVTKEEELLDNIPVSNEDEFNFTVEVQSEKQLKDEEDVLSQEVTTLEQPAISNEQFDVVSEAESEELPHEEPVVIEETPMHLQTEEYNITTEKPVKPCPTNEDFYLPLDRKVEEQPQQEEPIVTQEEPISEEPFSTNEEIILTEEESIKEPVLVIHDAQQEEPVDSSEELTLQLEKEPSEGVAADIEDTLVEKDFEHDVEGINRSPQQPEFLIEEQSPEVRETLIIEEPVDSNEQALDLTQDLHSEKQVPFAFDEKESKFDQNETSAAEAFAPKEENIMVNEEAEFMKQPHVLMDEQKSTVTQQIENLETPFATKADATEILQPVEEPQLIEEVVEEMCDTPEEKLTVIHKNKSIEEHVEVPAKLPTEIQPTELELHSINKTETTVIKKLKSRFYEITGLNVHQEPQLNQSGTDNSGVTNAAHLSVIQKASDIVDDEKLDAIQGTQANNEVTVIQELIQEPQLDVIEECVVHEDIQSSVLSEPADEVPGSSTPTDEYAVLKSATSKEQLTNEKLLDTNEEGNQYRTKLSAIEECLEKPIAHQEFGVTSRREIVFHETPKQSNSSDDSEDLTVKKIIDSSVKDQDKLSKKLPDSIFKVPASCVSKSEVRYKKNTFEHRPELKKGMHFTDLDEVDENITDLVSDIVKKLNQDGSDKNQEDLDIELEEEIIDISAKSRSPKVDLSKVLQNDMHTASFEDDPCRIKNYIEPSYSESITGLEKSGENSQSPIENKTENTQRMEEYSKELEIHCANSNDSFKFCIQTNLSNLSRSEEISAIALATMSELKCDSEPATINNNVPADDLPKPDLFSEKLSETEMAAIEGNLTVMSEKDLGDAQVEITSEKVISPKKPVTLSSFSMDFSESISENDKSLEKNSKGTEFTSRAITKELKPRANVKKINAYNQGELLDILEGNDPSKKAPELQSQPKIVEDVECDFDEIISKNLISKDGVKSVDEESKSSPFSSKLFDRLLDGKSDSAGQEPATETLPKQKSKAKPVILSEKIIKAAPENKKVIPSSDSIVNDDDDLKTFVIQNIKKHIEEDDPVPASKPIRKSRAKPSCKAKILQQTIITPSGEVLQPTGCLPKKKTILISPTTSTVAARVSVEGGPSQTAKKAQIITGGTRPTITTPSTSQDDNVFDIYNMPIVLSDQILTPESIESMPIVIDNNASTNARTQPSTLQPTSTSTKLAITKPATYTRTAVPTKTIAQPQKTITKPRILQAAPVKQPITPGKVLAPGVLPRGAKPGTYFFLSQGAPGSSQQKVITKKTIVKRNVPIANIASKFPEGTGNKVMIVTDQQGQQQRVLFNPNNQRLLSYSTLSGSKIVKNVLKSNLIQKNVSSVIKNEVGPTKSPTQIVQKVLPTSNQMISVPSTSRTVKTVVRKVSPSTSKLPTTVKNSKTILLTGKNGQTIKKIAVAEDDIDKQVAEQLEAIKASSGLQFGSQTRSDAPSTSKQPIQKPAIRRSYAKKDFKPKPPVVTTISEALSSAPPPLIVSKKQTVSAPEPKKAVQVQEEPPVQVERPLQQMLLEQPDGTLRTITEGEIYGFPSESISGEPNSFVFMTLDSTGNLVPVSNEVLRKLSPNLAIDGDTNNYVLQIDNGESNQPVTLSQAAVGKNSNPIEELSTGTPKVDNAKIELPLTLPITIGQPQQQSLSLPITIEHQRPQQQSLSIPLTIEHQRPQQQSLHVLQPQQSQQEQHITSLPDTPVMNVEVASSNGDQPQHILVSGDDLATQKFLETLSGNKLDLATLIANAEGKSIVIQTVNQEIIINTSTDHPMLSNVTENTESGRNPIFATHSNKTDILAAALADTDVFSTQPSRGAQLSPNNALYPINVGNVLETSLTLSSPIMTPLEVPSTNNKKISEDEADILTQVPKNVDLPITITDPNISQTVANQQVALMGNEFQSNLELGLSIAETTISSVTTGLTSPSYSYSLPSLDENDISHKPFNSSMPLLNDDAEDTNLSHKKSNKHVDKSDLNSDDYLEQSRYTLGGTMCDSLSEPPPEMFEMPEVNSYNERNGSNIPLYLQSTPDPKDDDGTDASIQAESSSEGSCEIPLQPKIVAKSVDLSEESDL</sequence>
<feature type="compositionally biased region" description="Polar residues" evidence="1">
    <location>
        <begin position="3759"/>
        <end position="3777"/>
    </location>
</feature>
<feature type="compositionally biased region" description="Polar residues" evidence="1">
    <location>
        <begin position="535"/>
        <end position="547"/>
    </location>
</feature>
<feature type="compositionally biased region" description="Basic and acidic residues" evidence="1">
    <location>
        <begin position="1449"/>
        <end position="1460"/>
    </location>
</feature>
<feature type="region of interest" description="Disordered" evidence="1">
    <location>
        <begin position="1121"/>
        <end position="1185"/>
    </location>
</feature>
<feature type="compositionally biased region" description="Basic and acidic residues" evidence="1">
    <location>
        <begin position="295"/>
        <end position="312"/>
    </location>
</feature>
<feature type="region of interest" description="Disordered" evidence="1">
    <location>
        <begin position="2461"/>
        <end position="2483"/>
    </location>
</feature>
<feature type="domain" description="PWWP" evidence="2">
    <location>
        <begin position="12"/>
        <end position="84"/>
    </location>
</feature>
<feature type="compositionally biased region" description="Basic and acidic residues" evidence="1">
    <location>
        <begin position="1168"/>
        <end position="1185"/>
    </location>
</feature>
<feature type="compositionally biased region" description="Basic residues" evidence="1">
    <location>
        <begin position="825"/>
        <end position="835"/>
    </location>
</feature>
<dbReference type="Gene3D" id="2.30.30.140">
    <property type="match status" value="1"/>
</dbReference>
<feature type="compositionally biased region" description="Polar residues" evidence="1">
    <location>
        <begin position="3787"/>
        <end position="3797"/>
    </location>
</feature>
<dbReference type="RefSeq" id="XP_050514861.1">
    <property type="nucleotide sequence ID" value="XM_050658904.1"/>
</dbReference>
<dbReference type="Pfam" id="PF00855">
    <property type="entry name" value="PWWP"/>
    <property type="match status" value="1"/>
</dbReference>
<dbReference type="EnsemblMetazoa" id="XM_050658904.1">
    <property type="protein sequence ID" value="XP_050514861.1"/>
    <property type="gene ID" value="LOC126890074"/>
</dbReference>
<keyword evidence="4" id="KW-1185">Reference proteome</keyword>
<feature type="compositionally biased region" description="Basic residues" evidence="1">
    <location>
        <begin position="1301"/>
        <end position="1320"/>
    </location>
</feature>
<feature type="compositionally biased region" description="Basic and acidic residues" evidence="1">
    <location>
        <begin position="552"/>
        <end position="574"/>
    </location>
</feature>
<feature type="compositionally biased region" description="Polar residues" evidence="1">
    <location>
        <begin position="672"/>
        <end position="681"/>
    </location>
</feature>
<feature type="region of interest" description="Disordered" evidence="1">
    <location>
        <begin position="1909"/>
        <end position="1933"/>
    </location>
</feature>
<feature type="region of interest" description="Disordered" evidence="1">
    <location>
        <begin position="1276"/>
        <end position="1332"/>
    </location>
</feature>
<organism evidence="3 4">
    <name type="scientific">Diabrotica virgifera virgifera</name>
    <name type="common">western corn rootworm</name>
    <dbReference type="NCBI Taxonomy" id="50390"/>
    <lineage>
        <taxon>Eukaryota</taxon>
        <taxon>Metazoa</taxon>
        <taxon>Ecdysozoa</taxon>
        <taxon>Arthropoda</taxon>
        <taxon>Hexapoda</taxon>
        <taxon>Insecta</taxon>
        <taxon>Pterygota</taxon>
        <taxon>Neoptera</taxon>
        <taxon>Endopterygota</taxon>
        <taxon>Coleoptera</taxon>
        <taxon>Polyphaga</taxon>
        <taxon>Cucujiformia</taxon>
        <taxon>Chrysomeloidea</taxon>
        <taxon>Chrysomelidae</taxon>
        <taxon>Galerucinae</taxon>
        <taxon>Diabroticina</taxon>
        <taxon>Diabroticites</taxon>
        <taxon>Diabrotica</taxon>
    </lineage>
</organism>
<accession>A0ABM5KXE2</accession>
<feature type="compositionally biased region" description="Basic and acidic residues" evidence="1">
    <location>
        <begin position="1487"/>
        <end position="1499"/>
    </location>
</feature>
<evidence type="ECO:0000256" key="1">
    <source>
        <dbReference type="SAM" id="MobiDB-lite"/>
    </source>
</evidence>
<proteinExistence type="predicted"/>
<protein>
    <recommendedName>
        <fullName evidence="2">PWWP domain-containing protein</fullName>
    </recommendedName>
</protein>
<feature type="compositionally biased region" description="Basic and acidic residues" evidence="1">
    <location>
        <begin position="1321"/>
        <end position="1332"/>
    </location>
</feature>
<feature type="region of interest" description="Disordered" evidence="1">
    <location>
        <begin position="3690"/>
        <end position="3727"/>
    </location>
</feature>
<evidence type="ECO:0000313" key="3">
    <source>
        <dbReference type="EnsemblMetazoa" id="XP_050514861.1"/>
    </source>
</evidence>
<feature type="compositionally biased region" description="Basic and acidic residues" evidence="1">
    <location>
        <begin position="646"/>
        <end position="659"/>
    </location>
</feature>
<feature type="region of interest" description="Disordered" evidence="1">
    <location>
        <begin position="3185"/>
        <end position="3220"/>
    </location>
</feature>
<feature type="compositionally biased region" description="Basic residues" evidence="1">
    <location>
        <begin position="599"/>
        <end position="612"/>
    </location>
</feature>
<name>A0ABM5KXE2_DIAVI</name>
<feature type="region of interest" description="Disordered" evidence="1">
    <location>
        <begin position="1862"/>
        <end position="1885"/>
    </location>
</feature>
<feature type="compositionally biased region" description="Basic residues" evidence="1">
    <location>
        <begin position="1072"/>
        <end position="1084"/>
    </location>
</feature>
<feature type="compositionally biased region" description="Basic and acidic residues" evidence="1">
    <location>
        <begin position="386"/>
        <end position="414"/>
    </location>
</feature>
<feature type="region of interest" description="Disordered" evidence="1">
    <location>
        <begin position="2721"/>
        <end position="2742"/>
    </location>
</feature>
<feature type="compositionally biased region" description="Polar residues" evidence="1">
    <location>
        <begin position="1043"/>
        <end position="1054"/>
    </location>
</feature>
<feature type="compositionally biased region" description="Acidic residues" evidence="1">
    <location>
        <begin position="314"/>
        <end position="325"/>
    </location>
</feature>
<feature type="compositionally biased region" description="Basic and acidic residues" evidence="1">
    <location>
        <begin position="848"/>
        <end position="860"/>
    </location>
</feature>
<feature type="compositionally biased region" description="Basic and acidic residues" evidence="1">
    <location>
        <begin position="1122"/>
        <end position="1143"/>
    </location>
</feature>
<dbReference type="InterPro" id="IPR000313">
    <property type="entry name" value="PWWP_dom"/>
</dbReference>
<evidence type="ECO:0000313" key="4">
    <source>
        <dbReference type="Proteomes" id="UP001652700"/>
    </source>
</evidence>
<feature type="compositionally biased region" description="Low complexity" evidence="1">
    <location>
        <begin position="1867"/>
        <end position="1876"/>
    </location>
</feature>
<feature type="region of interest" description="Disordered" evidence="1">
    <location>
        <begin position="1016"/>
        <end position="1089"/>
    </location>
</feature>
<feature type="compositionally biased region" description="Polar residues" evidence="1">
    <location>
        <begin position="3185"/>
        <end position="3202"/>
    </location>
</feature>
<feature type="compositionally biased region" description="Basic and acidic residues" evidence="1">
    <location>
        <begin position="687"/>
        <end position="700"/>
    </location>
</feature>
<feature type="region of interest" description="Disordered" evidence="1">
    <location>
        <begin position="230"/>
        <end position="328"/>
    </location>
</feature>
<feature type="region of interest" description="Disordered" evidence="1">
    <location>
        <begin position="1442"/>
        <end position="1499"/>
    </location>
</feature>